<dbReference type="GO" id="GO:0004672">
    <property type="term" value="F:protein kinase activity"/>
    <property type="evidence" value="ECO:0007669"/>
    <property type="project" value="UniProtKB-ARBA"/>
</dbReference>
<dbReference type="GO" id="GO:0000160">
    <property type="term" value="P:phosphorelay signal transduction system"/>
    <property type="evidence" value="ECO:0007669"/>
    <property type="project" value="UniProtKB-KW"/>
</dbReference>
<organism evidence="5 6">
    <name type="scientific">Pseudomonas putida (strain DOT-T1E)</name>
    <dbReference type="NCBI Taxonomy" id="1196325"/>
    <lineage>
        <taxon>Bacteria</taxon>
        <taxon>Pseudomonadati</taxon>
        <taxon>Pseudomonadota</taxon>
        <taxon>Gammaproteobacteria</taxon>
        <taxon>Pseudomonadales</taxon>
        <taxon>Pseudomonadaceae</taxon>
        <taxon>Pseudomonas</taxon>
    </lineage>
</organism>
<feature type="region of interest" description="Disordered" evidence="3">
    <location>
        <begin position="314"/>
        <end position="349"/>
    </location>
</feature>
<protein>
    <submittedName>
        <fullName evidence="5">CheA signal transduction histidine kinase</fullName>
    </submittedName>
</protein>
<evidence type="ECO:0000313" key="5">
    <source>
        <dbReference type="EMBL" id="AFO48272.1"/>
    </source>
</evidence>
<feature type="domain" description="HPt" evidence="4">
    <location>
        <begin position="2"/>
        <end position="106"/>
    </location>
</feature>
<dbReference type="SUPFAM" id="SSF47226">
    <property type="entry name" value="Histidine-containing phosphotransfer domain, HPT domain"/>
    <property type="match status" value="1"/>
</dbReference>
<dbReference type="AlphaFoldDB" id="I7BVQ7"/>
<dbReference type="PATRIC" id="fig|1196325.3.peg.2418"/>
<dbReference type="PANTHER" id="PTHR43395:SF1">
    <property type="entry name" value="CHEMOTAXIS PROTEIN CHEA"/>
    <property type="match status" value="1"/>
</dbReference>
<dbReference type="PANTHER" id="PTHR43395">
    <property type="entry name" value="SENSOR HISTIDINE KINASE CHEA"/>
    <property type="match status" value="1"/>
</dbReference>
<dbReference type="Pfam" id="PF01627">
    <property type="entry name" value="Hpt"/>
    <property type="match status" value="1"/>
</dbReference>
<dbReference type="SMART" id="SM00073">
    <property type="entry name" value="HPT"/>
    <property type="match status" value="1"/>
</dbReference>
<proteinExistence type="predicted"/>
<gene>
    <name evidence="5" type="ordered locus">T1E_2424</name>
</gene>
<keyword evidence="5" id="KW-0808">Transferase</keyword>
<name>I7BVQ7_PSEPT</name>
<dbReference type="FunFam" id="1.20.120.160:FF:000008">
    <property type="entry name" value="Chemotaxis sensor histidine kinase CheA"/>
    <property type="match status" value="1"/>
</dbReference>
<dbReference type="InterPro" id="IPR008207">
    <property type="entry name" value="Sig_transdc_His_kin_Hpt_dom"/>
</dbReference>
<dbReference type="PROSITE" id="PS50894">
    <property type="entry name" value="HPT"/>
    <property type="match status" value="1"/>
</dbReference>
<dbReference type="InterPro" id="IPR036641">
    <property type="entry name" value="HPT_dom_sf"/>
</dbReference>
<keyword evidence="1" id="KW-0902">Two-component regulatory system</keyword>
<evidence type="ECO:0000313" key="6">
    <source>
        <dbReference type="Proteomes" id="UP000006503"/>
    </source>
</evidence>
<reference evidence="6" key="1">
    <citation type="journal article" date="2013" name="Microb. Biotechnol.">
        <title>Metabolic potential of the organic-solvent tolerant Pseudomonas putida DOT-T1E deduced from its annotated genome.</title>
        <authorList>
            <person name="Udaondo Z."/>
            <person name="Molina L."/>
            <person name="Daniels C."/>
            <person name="Gomez M.J."/>
            <person name="Molina-Henares M.A."/>
            <person name="Matilla M.A."/>
            <person name="Roca A."/>
            <person name="Fernandez M."/>
            <person name="Duque E."/>
            <person name="Segura A."/>
            <person name="Ramos J.L."/>
        </authorList>
    </citation>
    <scope>NUCLEOTIDE SEQUENCE [LARGE SCALE GENOMIC DNA]</scope>
    <source>
        <strain evidence="6">DOT-T1E</strain>
    </source>
</reference>
<feature type="compositionally biased region" description="Low complexity" evidence="3">
    <location>
        <begin position="314"/>
        <end position="330"/>
    </location>
</feature>
<feature type="modified residue" description="Phosphohistidine" evidence="2">
    <location>
        <position position="49"/>
    </location>
</feature>
<evidence type="ECO:0000259" key="4">
    <source>
        <dbReference type="PROSITE" id="PS50894"/>
    </source>
</evidence>
<keyword evidence="2" id="KW-0597">Phosphoprotein</keyword>
<dbReference type="CDD" id="cd00088">
    <property type="entry name" value="HPT"/>
    <property type="match status" value="1"/>
</dbReference>
<accession>I7BVQ7</accession>
<evidence type="ECO:0000256" key="1">
    <source>
        <dbReference type="ARBA" id="ARBA00023012"/>
    </source>
</evidence>
<dbReference type="Gene3D" id="1.20.120.160">
    <property type="entry name" value="HPT domain"/>
    <property type="match status" value="1"/>
</dbReference>
<sequence>MSFGADEEILQDFLVEAGEILEQLSEQLVELESRPDDADLLNAIFRGFHTVKGGAGFLQLNELVECCHIAENVFDVLRKGERRVDAELMDVVLEALDTVNSMFGQVRERAEVTPATPALLAALSRLAEPGAAETVAAPAPAPVADVSVAAPAEAEEQHQDITDSEFEQLLDSLDAIKAQAAADEQMQGETVSGAGDEITDAEFESLLDQLHGKGQFNAEVAAPPVAVSSEAVSDEITDAEFESLLDQLHGKGTFQAGALPAAQAPAPAAPDNSAASDEISEHEFEALLDQLHGKGKFGGDVAAVEAPAAVQAQAPAAAKAESPPVTKPAAAPAPAPSPASDGRGDGRGDHWRLARCRHRGWSGWRNQRRAQVPAVFTAGSDAPFEQPIVVGTGRQPLGLYKGGGRAGGAVTGFDHLDAVLRRRRACAVEVVDEHLGRAGDGAAADHQAIGSSAIAGQHAVQAQGAVVAGVIALDAQAAHGIIAGGEVKCACVADCGALARGKRSDHPLA</sequence>
<keyword evidence="5" id="KW-0418">Kinase</keyword>
<evidence type="ECO:0000256" key="3">
    <source>
        <dbReference type="SAM" id="MobiDB-lite"/>
    </source>
</evidence>
<dbReference type="InterPro" id="IPR051315">
    <property type="entry name" value="Bact_Chemotaxis_CheA"/>
</dbReference>
<evidence type="ECO:0000256" key="2">
    <source>
        <dbReference type="PROSITE-ProRule" id="PRU00110"/>
    </source>
</evidence>
<dbReference type="KEGG" id="ppx:T1E_2424"/>
<dbReference type="EMBL" id="CP003734">
    <property type="protein sequence ID" value="AFO48272.1"/>
    <property type="molecule type" value="Genomic_DNA"/>
</dbReference>
<dbReference type="HOGENOM" id="CLU_535130_0_0_6"/>
<dbReference type="Proteomes" id="UP000006503">
    <property type="component" value="Chromosome"/>
</dbReference>